<dbReference type="OrthoDB" id="5275938at2759"/>
<gene>
    <name evidence="1" type="ORF">GTA08_BOTSDO02876</name>
</gene>
<name>A0A8H4N2Z3_9PEZI</name>
<evidence type="ECO:0000313" key="2">
    <source>
        <dbReference type="Proteomes" id="UP000572817"/>
    </source>
</evidence>
<comment type="caution">
    <text evidence="1">The sequence shown here is derived from an EMBL/GenBank/DDBJ whole genome shotgun (WGS) entry which is preliminary data.</text>
</comment>
<reference evidence="1" key="1">
    <citation type="submission" date="2020-04" db="EMBL/GenBank/DDBJ databases">
        <title>Genome Assembly and Annotation of Botryosphaeria dothidea sdau 11-99, a Latent Pathogen of Apple Fruit Ring Rot in China.</title>
        <authorList>
            <person name="Yu C."/>
            <person name="Diao Y."/>
            <person name="Lu Q."/>
            <person name="Zhao J."/>
            <person name="Cui S."/>
            <person name="Peng C."/>
            <person name="He B."/>
            <person name="Liu H."/>
        </authorList>
    </citation>
    <scope>NUCLEOTIDE SEQUENCE [LARGE SCALE GENOMIC DNA]</scope>
    <source>
        <strain evidence="1">Sdau11-99</strain>
    </source>
</reference>
<protein>
    <recommendedName>
        <fullName evidence="3">Nuclear pore protein</fullName>
    </recommendedName>
</protein>
<sequence length="356" mass="40310">MKSPPGEQDEDGSPQTAVYFDPDGDTRLLVTADGVEKVFIVSSKIMTRVCDSWNRMLSPGGYFTESQPGPDGMKEVSLPDDDGDALSILLNIAHLNFEKVPDGLKFRKLLAVSVLTDKYGATKLVRPWVKAWVGQQIHKLEAFGHEEWLWMAWEFGLQCHFDTLVATLTRNARLENGRCCILHSSGCKKFLSPQKENDFYPPDILASIMSVRKKTIDRMLGLCYTYVEVYEERCRPPFSSSSPYHYTGVCGKLRADTDERRKCDSFTLGSLITSLGLAGLGAQRMSNHVGCSINELYSRLKNLRIFTYEEGYRVHDRCNFETELLSALATIVENIPSAVLNVHRRHIERQKNILMR</sequence>
<evidence type="ECO:0000313" key="1">
    <source>
        <dbReference type="EMBL" id="KAF4309054.1"/>
    </source>
</evidence>
<dbReference type="Proteomes" id="UP000572817">
    <property type="component" value="Unassembled WGS sequence"/>
</dbReference>
<proteinExistence type="predicted"/>
<evidence type="ECO:0008006" key="3">
    <source>
        <dbReference type="Google" id="ProtNLM"/>
    </source>
</evidence>
<accession>A0A8H4N2Z3</accession>
<dbReference type="AlphaFoldDB" id="A0A8H4N2Z3"/>
<organism evidence="1 2">
    <name type="scientific">Botryosphaeria dothidea</name>
    <dbReference type="NCBI Taxonomy" id="55169"/>
    <lineage>
        <taxon>Eukaryota</taxon>
        <taxon>Fungi</taxon>
        <taxon>Dikarya</taxon>
        <taxon>Ascomycota</taxon>
        <taxon>Pezizomycotina</taxon>
        <taxon>Dothideomycetes</taxon>
        <taxon>Dothideomycetes incertae sedis</taxon>
        <taxon>Botryosphaeriales</taxon>
        <taxon>Botryosphaeriaceae</taxon>
        <taxon>Botryosphaeria</taxon>
    </lineage>
</organism>
<keyword evidence="2" id="KW-1185">Reference proteome</keyword>
<dbReference type="EMBL" id="WWBZ02000016">
    <property type="protein sequence ID" value="KAF4309054.1"/>
    <property type="molecule type" value="Genomic_DNA"/>
</dbReference>